<feature type="region of interest" description="Disordered" evidence="1">
    <location>
        <begin position="52"/>
        <end position="82"/>
    </location>
</feature>
<reference evidence="3" key="1">
    <citation type="journal article" date="2019" name="Int. J. Syst. Evol. Microbiol.">
        <title>The Global Catalogue of Microorganisms (GCM) 10K type strain sequencing project: providing services to taxonomists for standard genome sequencing and annotation.</title>
        <authorList>
            <consortium name="The Broad Institute Genomics Platform"/>
            <consortium name="The Broad Institute Genome Sequencing Center for Infectious Disease"/>
            <person name="Wu L."/>
            <person name="Ma J."/>
        </authorList>
    </citation>
    <scope>NUCLEOTIDE SEQUENCE [LARGE SCALE GENOMIC DNA]</scope>
    <source>
        <strain evidence="3">CGMCC 4.7248</strain>
    </source>
</reference>
<dbReference type="Gene3D" id="1.25.40.10">
    <property type="entry name" value="Tetratricopeptide repeat domain"/>
    <property type="match status" value="1"/>
</dbReference>
<evidence type="ECO:0000313" key="3">
    <source>
        <dbReference type="Proteomes" id="UP001596154"/>
    </source>
</evidence>
<sequence length="82" mass="9507">MRDLALTLHAQRAHAEAARLLEDTLNRQRRILGPERRDTKRTAHSLAATYSAMGKKSQAQKLQKLLAETTTKPKRRFRRKSR</sequence>
<name>A0ABW0UQF5_9ACTN</name>
<dbReference type="EMBL" id="JBHSNY010000005">
    <property type="protein sequence ID" value="MFC5635149.1"/>
    <property type="molecule type" value="Genomic_DNA"/>
</dbReference>
<dbReference type="Proteomes" id="UP001596154">
    <property type="component" value="Unassembled WGS sequence"/>
</dbReference>
<protein>
    <submittedName>
        <fullName evidence="2">Tetratricopeptide repeat protein</fullName>
    </submittedName>
</protein>
<feature type="compositionally biased region" description="Low complexity" evidence="1">
    <location>
        <begin position="55"/>
        <end position="70"/>
    </location>
</feature>
<dbReference type="SUPFAM" id="SSF48452">
    <property type="entry name" value="TPR-like"/>
    <property type="match status" value="1"/>
</dbReference>
<evidence type="ECO:0000313" key="2">
    <source>
        <dbReference type="EMBL" id="MFC5635149.1"/>
    </source>
</evidence>
<dbReference type="Pfam" id="PF13424">
    <property type="entry name" value="TPR_12"/>
    <property type="match status" value="1"/>
</dbReference>
<evidence type="ECO:0000256" key="1">
    <source>
        <dbReference type="SAM" id="MobiDB-lite"/>
    </source>
</evidence>
<keyword evidence="3" id="KW-1185">Reference proteome</keyword>
<dbReference type="InterPro" id="IPR011990">
    <property type="entry name" value="TPR-like_helical_dom_sf"/>
</dbReference>
<accession>A0ABW0UQF5</accession>
<proteinExistence type="predicted"/>
<dbReference type="RefSeq" id="WP_381021534.1">
    <property type="nucleotide sequence ID" value="NZ_JBHSNY010000005.1"/>
</dbReference>
<gene>
    <name evidence="2" type="ORF">ACFPZJ_15405</name>
</gene>
<feature type="compositionally biased region" description="Basic residues" evidence="1">
    <location>
        <begin position="72"/>
        <end position="82"/>
    </location>
</feature>
<organism evidence="2 3">
    <name type="scientific">Streptomyces bullii</name>
    <dbReference type="NCBI Taxonomy" id="349910"/>
    <lineage>
        <taxon>Bacteria</taxon>
        <taxon>Bacillati</taxon>
        <taxon>Actinomycetota</taxon>
        <taxon>Actinomycetes</taxon>
        <taxon>Kitasatosporales</taxon>
        <taxon>Streptomycetaceae</taxon>
        <taxon>Streptomyces</taxon>
    </lineage>
</organism>
<comment type="caution">
    <text evidence="2">The sequence shown here is derived from an EMBL/GenBank/DDBJ whole genome shotgun (WGS) entry which is preliminary data.</text>
</comment>